<dbReference type="InterPro" id="IPR010285">
    <property type="entry name" value="DNA_helicase_pif1-like_DEAD"/>
</dbReference>
<comment type="catalytic activity">
    <reaction evidence="1">
        <text>ATP + H2O = ADP + phosphate + H(+)</text>
        <dbReference type="Rhea" id="RHEA:13065"/>
        <dbReference type="ChEBI" id="CHEBI:15377"/>
        <dbReference type="ChEBI" id="CHEBI:15378"/>
        <dbReference type="ChEBI" id="CHEBI:30616"/>
        <dbReference type="ChEBI" id="CHEBI:43474"/>
        <dbReference type="ChEBI" id="CHEBI:456216"/>
        <dbReference type="EC" id="5.6.2.3"/>
    </reaction>
</comment>
<organism evidence="3 4">
    <name type="scientific">Trichonephila inaurata madagascariensis</name>
    <dbReference type="NCBI Taxonomy" id="2747483"/>
    <lineage>
        <taxon>Eukaryota</taxon>
        <taxon>Metazoa</taxon>
        <taxon>Ecdysozoa</taxon>
        <taxon>Arthropoda</taxon>
        <taxon>Chelicerata</taxon>
        <taxon>Arachnida</taxon>
        <taxon>Araneae</taxon>
        <taxon>Araneomorphae</taxon>
        <taxon>Entelegynae</taxon>
        <taxon>Araneoidea</taxon>
        <taxon>Nephilidae</taxon>
        <taxon>Trichonephila</taxon>
        <taxon>Trichonephila inaurata</taxon>
    </lineage>
</organism>
<name>A0A8X6IRX1_9ARAC</name>
<keyword evidence="1" id="KW-0378">Hydrolase</keyword>
<evidence type="ECO:0000313" key="3">
    <source>
        <dbReference type="EMBL" id="GFS56843.1"/>
    </source>
</evidence>
<sequence>MSVPRTPYHALSATNRLLKDLMGLNVPFRGKVMVLEMTGDRFYLLQYMRIEQQLLRRLKNSRLWSPLKQFSLIKNMRTYPNEQYFASWLLHLGKGTSKNDCQ</sequence>
<dbReference type="GO" id="GO:0006281">
    <property type="term" value="P:DNA repair"/>
    <property type="evidence" value="ECO:0007669"/>
    <property type="project" value="UniProtKB-KW"/>
</dbReference>
<keyword evidence="1" id="KW-0233">DNA recombination</keyword>
<evidence type="ECO:0000313" key="4">
    <source>
        <dbReference type="Proteomes" id="UP000886998"/>
    </source>
</evidence>
<comment type="cofactor">
    <cofactor evidence="1">
        <name>Mg(2+)</name>
        <dbReference type="ChEBI" id="CHEBI:18420"/>
    </cofactor>
</comment>
<proteinExistence type="inferred from homology"/>
<dbReference type="AlphaFoldDB" id="A0A8X6IRX1"/>
<dbReference type="EMBL" id="BMAV01027160">
    <property type="protein sequence ID" value="GFS56843.1"/>
    <property type="molecule type" value="Genomic_DNA"/>
</dbReference>
<dbReference type="GO" id="GO:0016787">
    <property type="term" value="F:hydrolase activity"/>
    <property type="evidence" value="ECO:0007669"/>
    <property type="project" value="UniProtKB-KW"/>
</dbReference>
<keyword evidence="1" id="KW-0227">DNA damage</keyword>
<dbReference type="Pfam" id="PF05970">
    <property type="entry name" value="PIF1"/>
    <property type="match status" value="1"/>
</dbReference>
<keyword evidence="1" id="KW-0067">ATP-binding</keyword>
<dbReference type="Proteomes" id="UP000886998">
    <property type="component" value="Unassembled WGS sequence"/>
</dbReference>
<feature type="domain" description="DNA helicase Pif1-like DEAD-box helicase" evidence="2">
    <location>
        <begin position="10"/>
        <end position="99"/>
    </location>
</feature>
<comment type="caution">
    <text evidence="3">The sequence shown here is derived from an EMBL/GenBank/DDBJ whole genome shotgun (WGS) entry which is preliminary data.</text>
</comment>
<dbReference type="GO" id="GO:0043139">
    <property type="term" value="F:5'-3' DNA helicase activity"/>
    <property type="evidence" value="ECO:0007669"/>
    <property type="project" value="UniProtKB-EC"/>
</dbReference>
<dbReference type="GO" id="GO:0005524">
    <property type="term" value="F:ATP binding"/>
    <property type="evidence" value="ECO:0007669"/>
    <property type="project" value="UniProtKB-KW"/>
</dbReference>
<dbReference type="OrthoDB" id="272985at2759"/>
<comment type="similarity">
    <text evidence="1">Belongs to the helicase family.</text>
</comment>
<accession>A0A8X6IRX1</accession>
<gene>
    <name evidence="3" type="primary">AVEN_234581_1</name>
    <name evidence="3" type="ORF">TNIN_500621</name>
</gene>
<evidence type="ECO:0000256" key="1">
    <source>
        <dbReference type="RuleBase" id="RU363044"/>
    </source>
</evidence>
<evidence type="ECO:0000259" key="2">
    <source>
        <dbReference type="Pfam" id="PF05970"/>
    </source>
</evidence>
<keyword evidence="1" id="KW-0547">Nucleotide-binding</keyword>
<dbReference type="EC" id="5.6.2.3" evidence="1"/>
<dbReference type="GO" id="GO:0006310">
    <property type="term" value="P:DNA recombination"/>
    <property type="evidence" value="ECO:0007669"/>
    <property type="project" value="UniProtKB-KW"/>
</dbReference>
<keyword evidence="1 3" id="KW-0347">Helicase</keyword>
<reference evidence="3" key="1">
    <citation type="submission" date="2020-08" db="EMBL/GenBank/DDBJ databases">
        <title>Multicomponent nature underlies the extraordinary mechanical properties of spider dragline silk.</title>
        <authorList>
            <person name="Kono N."/>
            <person name="Nakamura H."/>
            <person name="Mori M."/>
            <person name="Yoshida Y."/>
            <person name="Ohtoshi R."/>
            <person name="Malay A.D."/>
            <person name="Moran D.A.P."/>
            <person name="Tomita M."/>
            <person name="Numata K."/>
            <person name="Arakawa K."/>
        </authorList>
    </citation>
    <scope>NUCLEOTIDE SEQUENCE</scope>
</reference>
<protein>
    <recommendedName>
        <fullName evidence="1">ATP-dependent DNA helicase</fullName>
        <ecNumber evidence="1">5.6.2.3</ecNumber>
    </recommendedName>
</protein>
<keyword evidence="1" id="KW-0234">DNA repair</keyword>
<dbReference type="GO" id="GO:0000723">
    <property type="term" value="P:telomere maintenance"/>
    <property type="evidence" value="ECO:0007669"/>
    <property type="project" value="InterPro"/>
</dbReference>
<keyword evidence="4" id="KW-1185">Reference proteome</keyword>